<dbReference type="Gene3D" id="3.10.450.50">
    <property type="match status" value="1"/>
</dbReference>
<evidence type="ECO:0000313" key="2">
    <source>
        <dbReference type="Proteomes" id="UP000002217"/>
    </source>
</evidence>
<dbReference type="Proteomes" id="UP000002217">
    <property type="component" value="Chromosome"/>
</dbReference>
<dbReference type="KEGG" id="dae:Dtox_1532"/>
<sequence length="279" mass="32633">MDLDQIKQYLSQHNMSDFDANIKAYLKELKAEAVAQNNEALANEIWCLETISEIQRAYISAFNSIKDGKHFDAWNSYDSVDIKLSFLRKHFDYSGNLYDLEFIEEYTRKYQKLFPYQFFMSREAVIKKESCSICGRINTIRSRCEHEVGGLYMGEMCCRVVEDVEFLAESIVTNPFDKCTVLFPEGMEYNYEALDILFKGLDTPYDRWMLEIEKRLKPEFVGAQRNAPCPCGSAKKYKKCCYGTDSELMDHNKITLLDRSDFTPVPYKTMGTWKEKEQK</sequence>
<dbReference type="HOGENOM" id="CLU_1037396_0_0_9"/>
<organism evidence="1 2">
    <name type="scientific">Desulfofarcimen acetoxidans (strain ATCC 49208 / DSM 771 / KCTC 5769 / VKM B-1644 / 5575)</name>
    <name type="common">Desulfotomaculum acetoxidans</name>
    <dbReference type="NCBI Taxonomy" id="485916"/>
    <lineage>
        <taxon>Bacteria</taxon>
        <taxon>Bacillati</taxon>
        <taxon>Bacillota</taxon>
        <taxon>Clostridia</taxon>
        <taxon>Eubacteriales</taxon>
        <taxon>Peptococcaceae</taxon>
        <taxon>Desulfofarcimen</taxon>
    </lineage>
</organism>
<gene>
    <name evidence="1" type="ordered locus">Dtox_1532</name>
</gene>
<dbReference type="STRING" id="485916.Dtox_1532"/>
<accession>C8VVT1</accession>
<evidence type="ECO:0000313" key="1">
    <source>
        <dbReference type="EMBL" id="ACV62396.1"/>
    </source>
</evidence>
<dbReference type="OrthoDB" id="9801392at2"/>
<keyword evidence="2" id="KW-1185">Reference proteome</keyword>
<proteinExistence type="predicted"/>
<reference evidence="1 2" key="1">
    <citation type="journal article" date="2009" name="Stand. Genomic Sci.">
        <title>Complete genome sequence of Desulfotomaculum acetoxidans type strain (5575).</title>
        <authorList>
            <person name="Spring S."/>
            <person name="Lapidus A."/>
            <person name="Schroder M."/>
            <person name="Gleim D."/>
            <person name="Sims D."/>
            <person name="Meincke L."/>
            <person name="Glavina Del Rio T."/>
            <person name="Tice H."/>
            <person name="Copeland A."/>
            <person name="Cheng J.F."/>
            <person name="Lucas S."/>
            <person name="Chen F."/>
            <person name="Nolan M."/>
            <person name="Bruce D."/>
            <person name="Goodwin L."/>
            <person name="Pitluck S."/>
            <person name="Ivanova N."/>
            <person name="Mavromatis K."/>
            <person name="Mikhailova N."/>
            <person name="Pati A."/>
            <person name="Chen A."/>
            <person name="Palaniappan K."/>
            <person name="Land M."/>
            <person name="Hauser L."/>
            <person name="Chang Y.J."/>
            <person name="Jeffries C.D."/>
            <person name="Chain P."/>
            <person name="Saunders E."/>
            <person name="Brettin T."/>
            <person name="Detter J.C."/>
            <person name="Goker M."/>
            <person name="Bristow J."/>
            <person name="Eisen J.A."/>
            <person name="Markowitz V."/>
            <person name="Hugenholtz P."/>
            <person name="Kyrpides N.C."/>
            <person name="Klenk H.P."/>
            <person name="Han C."/>
        </authorList>
    </citation>
    <scope>NUCLEOTIDE SEQUENCE [LARGE SCALE GENOMIC DNA]</scope>
    <source>
        <strain evidence="2">ATCC 49208 / DSM 771 / VKM B-1644</strain>
    </source>
</reference>
<dbReference type="RefSeq" id="WP_015757108.1">
    <property type="nucleotide sequence ID" value="NC_013216.1"/>
</dbReference>
<name>C8VVT1_DESAS</name>
<dbReference type="SUPFAM" id="SSF103642">
    <property type="entry name" value="Sec-C motif"/>
    <property type="match status" value="1"/>
</dbReference>
<protein>
    <submittedName>
        <fullName evidence="1">SEC-C motif domain protein</fullName>
    </submittedName>
</protein>
<dbReference type="AlphaFoldDB" id="C8VVT1"/>
<dbReference type="EMBL" id="CP001720">
    <property type="protein sequence ID" value="ACV62396.1"/>
    <property type="molecule type" value="Genomic_DNA"/>
</dbReference>
<dbReference type="Pfam" id="PF02810">
    <property type="entry name" value="SEC-C"/>
    <property type="match status" value="1"/>
</dbReference>
<dbReference type="eggNOG" id="COG3012">
    <property type="taxonomic scope" value="Bacteria"/>
</dbReference>
<dbReference type="InterPro" id="IPR004027">
    <property type="entry name" value="SEC_C_motif"/>
</dbReference>